<name>A0A328FC83_9BACT</name>
<dbReference type="RefSeq" id="WP_111956057.1">
    <property type="nucleotide sequence ID" value="NZ_CP036313.1"/>
</dbReference>
<reference evidence="2 3" key="1">
    <citation type="submission" date="2018-06" db="EMBL/GenBank/DDBJ databases">
        <title>Complete Genome Sequence of Desulfobacter hydrogenophilus (DSM3380).</title>
        <authorList>
            <person name="Marietou A."/>
            <person name="Schreiber L."/>
            <person name="Marshall I."/>
            <person name="Jorgensen B."/>
        </authorList>
    </citation>
    <scope>NUCLEOTIDE SEQUENCE [LARGE SCALE GENOMIC DNA]</scope>
    <source>
        <strain evidence="2 3">DSM 3380</strain>
    </source>
</reference>
<gene>
    <name evidence="2" type="ORF">DO021_09525</name>
    <name evidence="1" type="ORF">EYB58_20815</name>
</gene>
<evidence type="ECO:0000313" key="4">
    <source>
        <dbReference type="Proteomes" id="UP000293902"/>
    </source>
</evidence>
<evidence type="ECO:0000313" key="1">
    <source>
        <dbReference type="EMBL" id="QBH15148.1"/>
    </source>
</evidence>
<dbReference type="Proteomes" id="UP000293902">
    <property type="component" value="Chromosome"/>
</dbReference>
<evidence type="ECO:0000313" key="3">
    <source>
        <dbReference type="Proteomes" id="UP000248798"/>
    </source>
</evidence>
<dbReference type="AlphaFoldDB" id="A0A328FC83"/>
<evidence type="ECO:0000313" key="2">
    <source>
        <dbReference type="EMBL" id="RAM02178.1"/>
    </source>
</evidence>
<organism evidence="2 3">
    <name type="scientific">Desulfobacter hydrogenophilus</name>
    <dbReference type="NCBI Taxonomy" id="2291"/>
    <lineage>
        <taxon>Bacteria</taxon>
        <taxon>Pseudomonadati</taxon>
        <taxon>Thermodesulfobacteriota</taxon>
        <taxon>Desulfobacteria</taxon>
        <taxon>Desulfobacterales</taxon>
        <taxon>Desulfobacteraceae</taxon>
        <taxon>Desulfobacter</taxon>
    </lineage>
</organism>
<keyword evidence="4" id="KW-1185">Reference proteome</keyword>
<protein>
    <submittedName>
        <fullName evidence="2">Cytosolic protein</fullName>
    </submittedName>
</protein>
<dbReference type="OrthoDB" id="9793253at2"/>
<proteinExistence type="predicted"/>
<dbReference type="Pfam" id="PF19620">
    <property type="entry name" value="DUF6125"/>
    <property type="match status" value="1"/>
</dbReference>
<sequence>MQDSTPFQAQDLTPDMQKKQLIDMFTRIVVHYGLWFNEVQHQMGMEKALTALDTATQSSIAILMKHLSRTLEFELEQGMPKALMSLDDATTEKLMAAVGKSWLANDGVWFQAVEFEHGMNDAKRCNDSCWARFSPFEAHRIKNILSLGKHPGLEGLKKALNFRMYAFINEQSIVEETEDSFVFQMNECRVQRARIRKGLDDYPCKSGGLVEYACFAEGVDDRIKTECIGCPPDPHPETWFCAWRFTLTQ</sequence>
<reference evidence="1 4" key="2">
    <citation type="submission" date="2019-02" db="EMBL/GenBank/DDBJ databases">
        <title>Complete genome sequence of Desulfobacter hydrogenophilus AcRS1.</title>
        <authorList>
            <person name="Marietou A."/>
            <person name="Lund M.B."/>
            <person name="Marshall I.P.G."/>
            <person name="Schreiber L."/>
            <person name="Jorgensen B."/>
        </authorList>
    </citation>
    <scope>NUCLEOTIDE SEQUENCE [LARGE SCALE GENOMIC DNA]</scope>
    <source>
        <strain evidence="1 4">AcRS1</strain>
    </source>
</reference>
<accession>A0A328FC83</accession>
<dbReference type="EMBL" id="QLNI01000017">
    <property type="protein sequence ID" value="RAM02178.1"/>
    <property type="molecule type" value="Genomic_DNA"/>
</dbReference>
<dbReference type="Proteomes" id="UP000248798">
    <property type="component" value="Unassembled WGS sequence"/>
</dbReference>
<dbReference type="EMBL" id="CP036313">
    <property type="protein sequence ID" value="QBH15148.1"/>
    <property type="molecule type" value="Genomic_DNA"/>
</dbReference>